<dbReference type="InterPro" id="IPR000944">
    <property type="entry name" value="Tscrpt_reg_Rrf2"/>
</dbReference>
<dbReference type="InterPro" id="IPR036390">
    <property type="entry name" value="WH_DNA-bd_sf"/>
</dbReference>
<dbReference type="NCBIfam" id="TIGR00738">
    <property type="entry name" value="rrf2_super"/>
    <property type="match status" value="1"/>
</dbReference>
<proteinExistence type="predicted"/>
<dbReference type="InterPro" id="IPR030489">
    <property type="entry name" value="TR_Rrf2-type_CS"/>
</dbReference>
<dbReference type="PROSITE" id="PS51197">
    <property type="entry name" value="HTH_RRF2_2"/>
    <property type="match status" value="1"/>
</dbReference>
<dbReference type="GO" id="GO:0005829">
    <property type="term" value="C:cytosol"/>
    <property type="evidence" value="ECO:0007669"/>
    <property type="project" value="TreeGrafter"/>
</dbReference>
<dbReference type="AlphaFoldDB" id="A0A1S7LDS6"/>
<keyword evidence="1" id="KW-0238">DNA-binding</keyword>
<gene>
    <name evidence="2" type="ORF">MAGMO_0058</name>
</gene>
<dbReference type="GO" id="GO:0003677">
    <property type="term" value="F:DNA binding"/>
    <property type="evidence" value="ECO:0007669"/>
    <property type="project" value="UniProtKB-KW"/>
</dbReference>
<dbReference type="GO" id="GO:0003700">
    <property type="term" value="F:DNA-binding transcription factor activity"/>
    <property type="evidence" value="ECO:0007669"/>
    <property type="project" value="TreeGrafter"/>
</dbReference>
<dbReference type="Gene3D" id="1.10.10.10">
    <property type="entry name" value="Winged helix-like DNA-binding domain superfamily/Winged helix DNA-binding domain"/>
    <property type="match status" value="1"/>
</dbReference>
<sequence length="150" mass="16345">MTAMLDLAQHANHKPVTLAEIAGRQEISLSYLEQLFAKLRRGGLVTSVRGPGGGYRLDQTTEEISVADIIRAVDEPIAATSCKEKDEGGCRRDTRCITHDLWSRLGDHIYHYLESVTLRQLVEGDAQTGLTELGADGGHDAMSIQALRGS</sequence>
<dbReference type="EMBL" id="LO017727">
    <property type="protein sequence ID" value="CRH04274.1"/>
    <property type="molecule type" value="Genomic_DNA"/>
</dbReference>
<dbReference type="PROSITE" id="PS01332">
    <property type="entry name" value="HTH_RRF2_1"/>
    <property type="match status" value="1"/>
</dbReference>
<dbReference type="PANTHER" id="PTHR33221:SF5">
    <property type="entry name" value="HTH-TYPE TRANSCRIPTIONAL REGULATOR ISCR"/>
    <property type="match status" value="1"/>
</dbReference>
<name>A0A1S7LDS6_MAGMO</name>
<dbReference type="PANTHER" id="PTHR33221">
    <property type="entry name" value="WINGED HELIX-TURN-HELIX TRANSCRIPTIONAL REGULATOR, RRF2 FAMILY"/>
    <property type="match status" value="1"/>
</dbReference>
<evidence type="ECO:0000313" key="2">
    <source>
        <dbReference type="EMBL" id="CRH04274.1"/>
    </source>
</evidence>
<reference evidence="2" key="1">
    <citation type="submission" date="2015-04" db="EMBL/GenBank/DDBJ databases">
        <authorList>
            <person name="Syromyatnikov M.Y."/>
            <person name="Popov V.N."/>
        </authorList>
    </citation>
    <scope>NUCLEOTIDE SEQUENCE</scope>
    <source>
        <strain evidence="2">MO-1</strain>
    </source>
</reference>
<accession>A0A1S7LDS6</accession>
<organism evidence="2">
    <name type="scientific">Magnetococcus massalia (strain MO-1)</name>
    <dbReference type="NCBI Taxonomy" id="451514"/>
    <lineage>
        <taxon>Bacteria</taxon>
        <taxon>Pseudomonadati</taxon>
        <taxon>Pseudomonadota</taxon>
        <taxon>Magnetococcia</taxon>
        <taxon>Magnetococcales</taxon>
        <taxon>Magnetococcaceae</taxon>
        <taxon>Magnetococcus</taxon>
    </lineage>
</organism>
<evidence type="ECO:0000256" key="1">
    <source>
        <dbReference type="ARBA" id="ARBA00023125"/>
    </source>
</evidence>
<protein>
    <submittedName>
        <fullName evidence="2">Transcriptional regulator, BadM/Rrf2 family</fullName>
    </submittedName>
</protein>
<dbReference type="InterPro" id="IPR036388">
    <property type="entry name" value="WH-like_DNA-bd_sf"/>
</dbReference>
<dbReference type="Pfam" id="PF02082">
    <property type="entry name" value="Rrf2"/>
    <property type="match status" value="1"/>
</dbReference>
<dbReference type="SUPFAM" id="SSF46785">
    <property type="entry name" value="Winged helix' DNA-binding domain"/>
    <property type="match status" value="1"/>
</dbReference>